<dbReference type="EMBL" id="CM027682">
    <property type="protein sequence ID" value="KAG0537087.1"/>
    <property type="molecule type" value="Genomic_DNA"/>
</dbReference>
<organism evidence="2 3">
    <name type="scientific">Sorghum bicolor</name>
    <name type="common">Sorghum</name>
    <name type="synonym">Sorghum vulgare</name>
    <dbReference type="NCBI Taxonomy" id="4558"/>
    <lineage>
        <taxon>Eukaryota</taxon>
        <taxon>Viridiplantae</taxon>
        <taxon>Streptophyta</taxon>
        <taxon>Embryophyta</taxon>
        <taxon>Tracheophyta</taxon>
        <taxon>Spermatophyta</taxon>
        <taxon>Magnoliopsida</taxon>
        <taxon>Liliopsida</taxon>
        <taxon>Poales</taxon>
        <taxon>Poaceae</taxon>
        <taxon>PACMAD clade</taxon>
        <taxon>Panicoideae</taxon>
        <taxon>Andropogonodae</taxon>
        <taxon>Andropogoneae</taxon>
        <taxon>Sorghinae</taxon>
        <taxon>Sorghum</taxon>
    </lineage>
</organism>
<dbReference type="AlphaFoldDB" id="A0A921UM00"/>
<accession>A0A921UM00</accession>
<dbReference type="Proteomes" id="UP000807115">
    <property type="component" value="Chromosome 3"/>
</dbReference>
<feature type="chain" id="PRO_5037295677" description="Secreted protein" evidence="1">
    <location>
        <begin position="17"/>
        <end position="142"/>
    </location>
</feature>
<gene>
    <name evidence="2" type="ORF">BDA96_03G117800</name>
</gene>
<comment type="caution">
    <text evidence="2">The sequence shown here is derived from an EMBL/GenBank/DDBJ whole genome shotgun (WGS) entry which is preliminary data.</text>
</comment>
<reference evidence="2" key="1">
    <citation type="journal article" date="2019" name="BMC Genomics">
        <title>A new reference genome for Sorghum bicolor reveals high levels of sequence similarity between sweet and grain genotypes: implications for the genetics of sugar metabolism.</title>
        <authorList>
            <person name="Cooper E.A."/>
            <person name="Brenton Z.W."/>
            <person name="Flinn B.S."/>
            <person name="Jenkins J."/>
            <person name="Shu S."/>
            <person name="Flowers D."/>
            <person name="Luo F."/>
            <person name="Wang Y."/>
            <person name="Xia P."/>
            <person name="Barry K."/>
            <person name="Daum C."/>
            <person name="Lipzen A."/>
            <person name="Yoshinaga Y."/>
            <person name="Schmutz J."/>
            <person name="Saski C."/>
            <person name="Vermerris W."/>
            <person name="Kresovich S."/>
        </authorList>
    </citation>
    <scope>NUCLEOTIDE SEQUENCE</scope>
</reference>
<evidence type="ECO:0000313" key="2">
    <source>
        <dbReference type="EMBL" id="KAG0537087.1"/>
    </source>
</evidence>
<evidence type="ECO:0000313" key="3">
    <source>
        <dbReference type="Proteomes" id="UP000807115"/>
    </source>
</evidence>
<protein>
    <recommendedName>
        <fullName evidence="4">Secreted protein</fullName>
    </recommendedName>
</protein>
<reference evidence="2" key="2">
    <citation type="submission" date="2020-10" db="EMBL/GenBank/DDBJ databases">
        <authorList>
            <person name="Cooper E.A."/>
            <person name="Brenton Z.W."/>
            <person name="Flinn B.S."/>
            <person name="Jenkins J."/>
            <person name="Shu S."/>
            <person name="Flowers D."/>
            <person name="Luo F."/>
            <person name="Wang Y."/>
            <person name="Xia P."/>
            <person name="Barry K."/>
            <person name="Daum C."/>
            <person name="Lipzen A."/>
            <person name="Yoshinaga Y."/>
            <person name="Schmutz J."/>
            <person name="Saski C."/>
            <person name="Vermerris W."/>
            <person name="Kresovich S."/>
        </authorList>
    </citation>
    <scope>NUCLEOTIDE SEQUENCE</scope>
</reference>
<name>A0A921UM00_SORBI</name>
<sequence>MFSVRISYLLILYVVAQRCGLPYAHVIREIAPDGCTLYGVKLQLPSAMHENASTAPYKDAAHRALRCLQSIYAFTVLDYSYDTMVSQQQILRRIFSVANRGAQLAHVVVAMSHNGSSTALHLLYSAERVLDALNVLMNPIGF</sequence>
<proteinExistence type="predicted"/>
<keyword evidence="1" id="KW-0732">Signal</keyword>
<feature type="signal peptide" evidence="1">
    <location>
        <begin position="1"/>
        <end position="16"/>
    </location>
</feature>
<evidence type="ECO:0000256" key="1">
    <source>
        <dbReference type="SAM" id="SignalP"/>
    </source>
</evidence>
<evidence type="ECO:0008006" key="4">
    <source>
        <dbReference type="Google" id="ProtNLM"/>
    </source>
</evidence>